<feature type="region of interest" description="Disordered" evidence="1">
    <location>
        <begin position="28"/>
        <end position="51"/>
    </location>
</feature>
<accession>A0ABU0TN92</accession>
<proteinExistence type="predicted"/>
<reference evidence="2 3" key="1">
    <citation type="submission" date="2023-07" db="EMBL/GenBank/DDBJ databases">
        <title>Functional and genomic diversity of the sorghum phyllosphere microbiome.</title>
        <authorList>
            <person name="Shade A."/>
        </authorList>
    </citation>
    <scope>NUCLEOTIDE SEQUENCE [LARGE SCALE GENOMIC DNA]</scope>
    <source>
        <strain evidence="2 3">SORGH_AS_1064</strain>
    </source>
</reference>
<organism evidence="2 3">
    <name type="scientific">Chryseobacterium camelliae</name>
    <dbReference type="NCBI Taxonomy" id="1265445"/>
    <lineage>
        <taxon>Bacteria</taxon>
        <taxon>Pseudomonadati</taxon>
        <taxon>Bacteroidota</taxon>
        <taxon>Flavobacteriia</taxon>
        <taxon>Flavobacteriales</taxon>
        <taxon>Weeksellaceae</taxon>
        <taxon>Chryseobacterium group</taxon>
        <taxon>Chryseobacterium</taxon>
    </lineage>
</organism>
<evidence type="ECO:0000313" key="2">
    <source>
        <dbReference type="EMBL" id="MDQ1098504.1"/>
    </source>
</evidence>
<comment type="caution">
    <text evidence="2">The sequence shown here is derived from an EMBL/GenBank/DDBJ whole genome shotgun (WGS) entry which is preliminary data.</text>
</comment>
<feature type="compositionally biased region" description="Low complexity" evidence="1">
    <location>
        <begin position="36"/>
        <end position="46"/>
    </location>
</feature>
<dbReference type="EMBL" id="JAUTAL010000001">
    <property type="protein sequence ID" value="MDQ1098504.1"/>
    <property type="molecule type" value="Genomic_DNA"/>
</dbReference>
<dbReference type="Proteomes" id="UP001225072">
    <property type="component" value="Unassembled WGS sequence"/>
</dbReference>
<name>A0ABU0TN92_9FLAO</name>
<evidence type="ECO:0008006" key="4">
    <source>
        <dbReference type="Google" id="ProtNLM"/>
    </source>
</evidence>
<gene>
    <name evidence="2" type="ORF">QE404_003651</name>
</gene>
<evidence type="ECO:0000256" key="1">
    <source>
        <dbReference type="SAM" id="MobiDB-lite"/>
    </source>
</evidence>
<protein>
    <recommendedName>
        <fullName evidence="4">DUF4595 domain-containing protein</fullName>
    </recommendedName>
</protein>
<sequence>MTNNYFLRIFAILTLGFFISCDNTTDDPPNQNKNTSSSSSSSSGSSGITGPRILEKVNIGNTTVEEYSSTSGVLYQAVIRDNSNSDAITATLTYNNNKVAKIKYIDNKSTHVIDHTYLITYTNGKITSMSMDNPVFNVNNHSDFTIFYDSNGQLYRIVEKKKLGGSSVYTHYIEDKFTFASTNVAKVEHTTMLMDNNTPDPTTAITLAYVYDSYDSKINPYTTLPKEYLMVTSTLMAQVNFYMLSSNNVGNITIQNPLGPAIPVPKTYLYDAQNYPVSDQSQSVKYLYKAL</sequence>
<evidence type="ECO:0000313" key="3">
    <source>
        <dbReference type="Proteomes" id="UP001225072"/>
    </source>
</evidence>
<dbReference type="RefSeq" id="WP_307452819.1">
    <property type="nucleotide sequence ID" value="NZ_JAUTAL010000001.1"/>
</dbReference>
<keyword evidence="3" id="KW-1185">Reference proteome</keyword>